<dbReference type="Proteomes" id="UP000192247">
    <property type="component" value="Unassembled WGS sequence"/>
</dbReference>
<accession>A0A1V9WYW2</accession>
<feature type="region of interest" description="Disordered" evidence="1">
    <location>
        <begin position="195"/>
        <end position="221"/>
    </location>
</feature>
<gene>
    <name evidence="2" type="ORF">BIW11_04995</name>
</gene>
<evidence type="ECO:0000313" key="3">
    <source>
        <dbReference type="Proteomes" id="UP000192247"/>
    </source>
</evidence>
<dbReference type="EMBL" id="MNPL01032881">
    <property type="protein sequence ID" value="OQR66341.1"/>
    <property type="molecule type" value="Genomic_DNA"/>
</dbReference>
<reference evidence="2 3" key="1">
    <citation type="journal article" date="2017" name="Gigascience">
        <title>Draft genome of the honey bee ectoparasitic mite, Tropilaelaps mercedesae, is shaped by the parasitic life history.</title>
        <authorList>
            <person name="Dong X."/>
            <person name="Armstrong S.D."/>
            <person name="Xia D."/>
            <person name="Makepeace B.L."/>
            <person name="Darby A.C."/>
            <person name="Kadowaki T."/>
        </authorList>
    </citation>
    <scope>NUCLEOTIDE SEQUENCE [LARGE SCALE GENOMIC DNA]</scope>
    <source>
        <strain evidence="2">Wuxi-XJTLU</strain>
    </source>
</reference>
<keyword evidence="3" id="KW-1185">Reference proteome</keyword>
<protein>
    <submittedName>
        <fullName evidence="2">Uncharacterized protein</fullName>
    </submittedName>
</protein>
<name>A0A1V9WYW2_9ACAR</name>
<dbReference type="AlphaFoldDB" id="A0A1V9WYW2"/>
<feature type="compositionally biased region" description="Basic and acidic residues" evidence="1">
    <location>
        <begin position="31"/>
        <end position="51"/>
    </location>
</feature>
<feature type="compositionally biased region" description="Basic and acidic residues" evidence="1">
    <location>
        <begin position="195"/>
        <end position="215"/>
    </location>
</feature>
<evidence type="ECO:0000256" key="1">
    <source>
        <dbReference type="SAM" id="MobiDB-lite"/>
    </source>
</evidence>
<feature type="region of interest" description="Disordered" evidence="1">
    <location>
        <begin position="26"/>
        <end position="52"/>
    </location>
</feature>
<sequence>MNRGLFRSPRRVVADSDDATRASTLAFTDAPYHKDHNIHDRSESKHTHRESIGQLEMIIDPVEPRGPHKIERKVHHEETEGHHHKVGRARIHTHTLDQRPHHIQHHSETQHHSRDYHAEDHTHEVAMNKHGVPVIETLHGHQHSPMERRTTTEPATIRLPSEEDILRLTGEDASNRAALDNDKNASVRPANHEVRHHDEHTHHHRHADHEPESVRTEASVPGNVEPEDAITIPSVREDFLTVLPIIPDDMRAKQDEVYEDSTDMVSINETNQPPPVTTRQPMTTTSSAMVYSTSALTTTTTTTTSAMESVSGMTFPSWFNDTSKLRFCPWCAVNPELLHVSSGIRQKVVVFE</sequence>
<dbReference type="InParanoid" id="A0A1V9WYW2"/>
<evidence type="ECO:0000313" key="2">
    <source>
        <dbReference type="EMBL" id="OQR66341.1"/>
    </source>
</evidence>
<organism evidence="2 3">
    <name type="scientific">Tropilaelaps mercedesae</name>
    <dbReference type="NCBI Taxonomy" id="418985"/>
    <lineage>
        <taxon>Eukaryota</taxon>
        <taxon>Metazoa</taxon>
        <taxon>Ecdysozoa</taxon>
        <taxon>Arthropoda</taxon>
        <taxon>Chelicerata</taxon>
        <taxon>Arachnida</taxon>
        <taxon>Acari</taxon>
        <taxon>Parasitiformes</taxon>
        <taxon>Mesostigmata</taxon>
        <taxon>Gamasina</taxon>
        <taxon>Dermanyssoidea</taxon>
        <taxon>Laelapidae</taxon>
        <taxon>Tropilaelaps</taxon>
    </lineage>
</organism>
<proteinExistence type="predicted"/>
<comment type="caution">
    <text evidence="2">The sequence shown here is derived from an EMBL/GenBank/DDBJ whole genome shotgun (WGS) entry which is preliminary data.</text>
</comment>